<dbReference type="EMBL" id="JBHUDE010000140">
    <property type="protein sequence ID" value="MFD1608934.1"/>
    <property type="molecule type" value="Genomic_DNA"/>
</dbReference>
<evidence type="ECO:0000313" key="3">
    <source>
        <dbReference type="Proteomes" id="UP001597221"/>
    </source>
</evidence>
<feature type="transmembrane region" description="Helical" evidence="1">
    <location>
        <begin position="7"/>
        <end position="24"/>
    </location>
</feature>
<proteinExistence type="predicted"/>
<dbReference type="InterPro" id="IPR048147">
    <property type="entry name" value="CBO0543-like"/>
</dbReference>
<organism evidence="2 3">
    <name type="scientific">Oceanobacillus luteolus</name>
    <dbReference type="NCBI Taxonomy" id="1274358"/>
    <lineage>
        <taxon>Bacteria</taxon>
        <taxon>Bacillati</taxon>
        <taxon>Bacillota</taxon>
        <taxon>Bacilli</taxon>
        <taxon>Bacillales</taxon>
        <taxon>Bacillaceae</taxon>
        <taxon>Oceanobacillus</taxon>
    </lineage>
</organism>
<dbReference type="RefSeq" id="WP_379598382.1">
    <property type="nucleotide sequence ID" value="NZ_JBHUDE010000140.1"/>
</dbReference>
<dbReference type="NCBIfam" id="NF041644">
    <property type="entry name" value="CBO0543_fam"/>
    <property type="match status" value="1"/>
</dbReference>
<accession>A0ABW4HTM5</accession>
<protein>
    <submittedName>
        <fullName evidence="2">CBO0543 family protein</fullName>
    </submittedName>
</protein>
<feature type="transmembrane region" description="Helical" evidence="1">
    <location>
        <begin position="59"/>
        <end position="76"/>
    </location>
</feature>
<keyword evidence="1" id="KW-0472">Membrane</keyword>
<keyword evidence="1" id="KW-0812">Transmembrane</keyword>
<feature type="transmembrane region" description="Helical" evidence="1">
    <location>
        <begin position="96"/>
        <end position="112"/>
    </location>
</feature>
<evidence type="ECO:0000313" key="2">
    <source>
        <dbReference type="EMBL" id="MFD1608934.1"/>
    </source>
</evidence>
<name>A0ABW4HTM5_9BACI</name>
<reference evidence="3" key="1">
    <citation type="journal article" date="2019" name="Int. J. Syst. Evol. Microbiol.">
        <title>The Global Catalogue of Microorganisms (GCM) 10K type strain sequencing project: providing services to taxonomists for standard genome sequencing and annotation.</title>
        <authorList>
            <consortium name="The Broad Institute Genomics Platform"/>
            <consortium name="The Broad Institute Genome Sequencing Center for Infectious Disease"/>
            <person name="Wu L."/>
            <person name="Ma J."/>
        </authorList>
    </citation>
    <scope>NUCLEOTIDE SEQUENCE [LARGE SCALE GENOMIC DNA]</scope>
    <source>
        <strain evidence="3">CGMCC 1.12376</strain>
    </source>
</reference>
<gene>
    <name evidence="2" type="ORF">ACFSBH_15015</name>
</gene>
<keyword evidence="1" id="KW-1133">Transmembrane helix</keyword>
<keyword evidence="3" id="KW-1185">Reference proteome</keyword>
<feature type="transmembrane region" description="Helical" evidence="1">
    <location>
        <begin position="30"/>
        <end position="52"/>
    </location>
</feature>
<comment type="caution">
    <text evidence="2">The sequence shown here is derived from an EMBL/GenBank/DDBJ whole genome shotgun (WGS) entry which is preliminary data.</text>
</comment>
<sequence>MILASLIGTYLDLLFVGAGMYSFPKRFMPAVFPIHILFTLCILPLCSFIFLFISRRLSLFHRSLFLLICSLFAYIAEQTAERLGLFIHSQDWKHEFTLVGYLFFLIVIWKFYHWMEIRQNESGD</sequence>
<evidence type="ECO:0000256" key="1">
    <source>
        <dbReference type="SAM" id="Phobius"/>
    </source>
</evidence>
<dbReference type="Proteomes" id="UP001597221">
    <property type="component" value="Unassembled WGS sequence"/>
</dbReference>